<keyword evidence="1" id="KW-0732">Signal</keyword>
<proteinExistence type="predicted"/>
<name>A0A8T2Y1A3_POPDE</name>
<feature type="chain" id="PRO_5035794453" description="Secreted peptide" evidence="1">
    <location>
        <begin position="23"/>
        <end position="108"/>
    </location>
</feature>
<dbReference type="EMBL" id="JACEGQ020000009">
    <property type="protein sequence ID" value="KAH8498851.1"/>
    <property type="molecule type" value="Genomic_DNA"/>
</dbReference>
<dbReference type="Proteomes" id="UP000807159">
    <property type="component" value="Chromosome 9"/>
</dbReference>
<sequence>MEMKKIACAILFAAASVSAVMADEVAAPAPSPASGASASLPIVGSLLVVLVMPSMKFSSVASLVLLAMVCSRITVLAFDDALAPLPAMATGSAVSYSASGAAMAFSLM</sequence>
<gene>
    <name evidence="2" type="ORF">H0E87_017682</name>
</gene>
<evidence type="ECO:0000256" key="1">
    <source>
        <dbReference type="SAM" id="SignalP"/>
    </source>
</evidence>
<protein>
    <recommendedName>
        <fullName evidence="4">Secreted peptide</fullName>
    </recommendedName>
</protein>
<comment type="caution">
    <text evidence="2">The sequence shown here is derived from an EMBL/GenBank/DDBJ whole genome shotgun (WGS) entry which is preliminary data.</text>
</comment>
<reference evidence="2" key="1">
    <citation type="journal article" date="2021" name="J. Hered.">
        <title>Genome Assembly of Salicaceae Populus deltoides (Eastern Cottonwood) I-69 Based on Nanopore Sequencing and Hi-C Technologies.</title>
        <authorList>
            <person name="Bai S."/>
            <person name="Wu H."/>
            <person name="Zhang J."/>
            <person name="Pan Z."/>
            <person name="Zhao W."/>
            <person name="Li Z."/>
            <person name="Tong C."/>
        </authorList>
    </citation>
    <scope>NUCLEOTIDE SEQUENCE</scope>
    <source>
        <tissue evidence="2">Leaf</tissue>
    </source>
</reference>
<dbReference type="InterPro" id="IPR044702">
    <property type="entry name" value="AGP23/40"/>
</dbReference>
<evidence type="ECO:0000313" key="3">
    <source>
        <dbReference type="Proteomes" id="UP000807159"/>
    </source>
</evidence>
<dbReference type="PANTHER" id="PTHR34672:SF14">
    <property type="entry name" value="ARABINOGALACTAN PROTEIN 40"/>
    <property type="match status" value="1"/>
</dbReference>
<accession>A0A8T2Y1A3</accession>
<evidence type="ECO:0008006" key="4">
    <source>
        <dbReference type="Google" id="ProtNLM"/>
    </source>
</evidence>
<feature type="signal peptide" evidence="1">
    <location>
        <begin position="1"/>
        <end position="22"/>
    </location>
</feature>
<dbReference type="AlphaFoldDB" id="A0A8T2Y1A3"/>
<keyword evidence="3" id="KW-1185">Reference proteome</keyword>
<dbReference type="PANTHER" id="PTHR34672">
    <property type="entry name" value="POLLEN-SPECIFIC ARABINOGALACTA PROTEIN BAN102"/>
    <property type="match status" value="1"/>
</dbReference>
<organism evidence="2 3">
    <name type="scientific">Populus deltoides</name>
    <name type="common">Eastern poplar</name>
    <name type="synonym">Eastern cottonwood</name>
    <dbReference type="NCBI Taxonomy" id="3696"/>
    <lineage>
        <taxon>Eukaryota</taxon>
        <taxon>Viridiplantae</taxon>
        <taxon>Streptophyta</taxon>
        <taxon>Embryophyta</taxon>
        <taxon>Tracheophyta</taxon>
        <taxon>Spermatophyta</taxon>
        <taxon>Magnoliopsida</taxon>
        <taxon>eudicotyledons</taxon>
        <taxon>Gunneridae</taxon>
        <taxon>Pentapetalae</taxon>
        <taxon>rosids</taxon>
        <taxon>fabids</taxon>
        <taxon>Malpighiales</taxon>
        <taxon>Salicaceae</taxon>
        <taxon>Saliceae</taxon>
        <taxon>Populus</taxon>
    </lineage>
</organism>
<evidence type="ECO:0000313" key="2">
    <source>
        <dbReference type="EMBL" id="KAH8498851.1"/>
    </source>
</evidence>